<comment type="caution">
    <text evidence="1">The sequence shown here is derived from an EMBL/GenBank/DDBJ whole genome shotgun (WGS) entry which is preliminary data.</text>
</comment>
<organism evidence="1 3">
    <name type="scientific">Mycobacteroides immunogenum</name>
    <dbReference type="NCBI Taxonomy" id="83262"/>
    <lineage>
        <taxon>Bacteria</taxon>
        <taxon>Bacillati</taxon>
        <taxon>Actinomycetota</taxon>
        <taxon>Actinomycetes</taxon>
        <taxon>Mycobacteriales</taxon>
        <taxon>Mycobacteriaceae</taxon>
        <taxon>Mycobacteroides</taxon>
    </lineage>
</organism>
<protein>
    <recommendedName>
        <fullName evidence="5">DUF732 domain-containing protein</fullName>
    </recommendedName>
</protein>
<evidence type="ECO:0008006" key="5">
    <source>
        <dbReference type="Google" id="ProtNLM"/>
    </source>
</evidence>
<sequence>MRGGCGSFRSPVHADFNERLHGHGVYGQRDHNAYQSARFVGQNLPRTHSIEQSWQFVAASVEFYCPEKHVTLARVRDNRGLTS</sequence>
<evidence type="ECO:0000313" key="2">
    <source>
        <dbReference type="EMBL" id="KPG37675.1"/>
    </source>
</evidence>
<dbReference type="OrthoDB" id="4640123at2"/>
<dbReference type="Proteomes" id="UP000037962">
    <property type="component" value="Unassembled WGS sequence"/>
</dbReference>
<evidence type="ECO:0000313" key="4">
    <source>
        <dbReference type="Proteomes" id="UP000037962"/>
    </source>
</evidence>
<evidence type="ECO:0000313" key="1">
    <source>
        <dbReference type="EMBL" id="KPG18170.1"/>
    </source>
</evidence>
<proteinExistence type="predicted"/>
<keyword evidence="4" id="KW-1185">Reference proteome</keyword>
<evidence type="ECO:0000313" key="3">
    <source>
        <dbReference type="Proteomes" id="UP000037843"/>
    </source>
</evidence>
<dbReference type="EMBL" id="LJFS01000001">
    <property type="protein sequence ID" value="KPG37675.1"/>
    <property type="molecule type" value="Genomic_DNA"/>
</dbReference>
<gene>
    <name evidence="1" type="ORF">AN908_00040</name>
    <name evidence="2" type="ORF">AN912_01535</name>
</gene>
<accession>A0A7V8LU00</accession>
<dbReference type="Proteomes" id="UP000037843">
    <property type="component" value="Unassembled WGS sequence"/>
</dbReference>
<dbReference type="AlphaFoldDB" id="A0A7V8LU00"/>
<name>A0A7V8LU00_9MYCO</name>
<reference evidence="3 4" key="1">
    <citation type="submission" date="2015-09" db="EMBL/GenBank/DDBJ databases">
        <title>Genome Sequences of Mycobacterium immunogenum Isolates, Recuperated from a Chloraminated Drinking Water Distribution System Simulator Subjected to Episodes of Nitrification.</title>
        <authorList>
            <person name="Gomez-Alvarez V."/>
            <person name="Revetta R.P."/>
        </authorList>
    </citation>
    <scope>NUCLEOTIDE SEQUENCE [LARGE SCALE GENOMIC DNA]</scope>
    <source>
        <strain evidence="1 3">H008</strain>
        <strain evidence="2 4">H076</strain>
    </source>
</reference>
<dbReference type="EMBL" id="LJFO01000001">
    <property type="protein sequence ID" value="KPG18170.1"/>
    <property type="molecule type" value="Genomic_DNA"/>
</dbReference>
<dbReference type="KEGG" id="miz:BAB75_00490"/>